<feature type="transmembrane region" description="Helical" evidence="6">
    <location>
        <begin position="105"/>
        <end position="126"/>
    </location>
</feature>
<dbReference type="Proteomes" id="UP001157109">
    <property type="component" value="Unassembled WGS sequence"/>
</dbReference>
<organism evidence="7 8">
    <name type="scientific">Arsenicicoccus piscis</name>
    <dbReference type="NCBI Taxonomy" id="673954"/>
    <lineage>
        <taxon>Bacteria</taxon>
        <taxon>Bacillati</taxon>
        <taxon>Actinomycetota</taxon>
        <taxon>Actinomycetes</taxon>
        <taxon>Micrococcales</taxon>
        <taxon>Intrasporangiaceae</taxon>
        <taxon>Arsenicicoccus</taxon>
    </lineage>
</organism>
<evidence type="ECO:0000256" key="4">
    <source>
        <dbReference type="ARBA" id="ARBA00022989"/>
    </source>
</evidence>
<feature type="transmembrane region" description="Helical" evidence="6">
    <location>
        <begin position="133"/>
        <end position="153"/>
    </location>
</feature>
<dbReference type="InterPro" id="IPR050833">
    <property type="entry name" value="Poly_Biosynth_Transport"/>
</dbReference>
<evidence type="ECO:0000256" key="6">
    <source>
        <dbReference type="SAM" id="Phobius"/>
    </source>
</evidence>
<reference evidence="8" key="1">
    <citation type="journal article" date="2019" name="Int. J. Syst. Evol. Microbiol.">
        <title>The Global Catalogue of Microorganisms (GCM) 10K type strain sequencing project: providing services to taxonomists for standard genome sequencing and annotation.</title>
        <authorList>
            <consortium name="The Broad Institute Genomics Platform"/>
            <consortium name="The Broad Institute Genome Sequencing Center for Infectious Disease"/>
            <person name="Wu L."/>
            <person name="Ma J."/>
        </authorList>
    </citation>
    <scope>NUCLEOTIDE SEQUENCE [LARGE SCALE GENOMIC DNA]</scope>
    <source>
        <strain evidence="8">NBRC 105830</strain>
    </source>
</reference>
<evidence type="ECO:0000313" key="8">
    <source>
        <dbReference type="Proteomes" id="UP001157109"/>
    </source>
</evidence>
<feature type="transmembrane region" description="Helical" evidence="6">
    <location>
        <begin position="286"/>
        <end position="310"/>
    </location>
</feature>
<feature type="transmembrane region" description="Helical" evidence="6">
    <location>
        <begin position="16"/>
        <end position="35"/>
    </location>
</feature>
<comment type="caution">
    <text evidence="7">The sequence shown here is derived from an EMBL/GenBank/DDBJ whole genome shotgun (WGS) entry which is preliminary data.</text>
</comment>
<keyword evidence="4 6" id="KW-1133">Transmembrane helix</keyword>
<feature type="transmembrane region" description="Helical" evidence="6">
    <location>
        <begin position="322"/>
        <end position="344"/>
    </location>
</feature>
<comment type="subcellular location">
    <subcellularLocation>
        <location evidence="1">Cell membrane</location>
        <topology evidence="1">Multi-pass membrane protein</topology>
    </subcellularLocation>
</comment>
<evidence type="ECO:0000256" key="2">
    <source>
        <dbReference type="ARBA" id="ARBA00022475"/>
    </source>
</evidence>
<dbReference type="RefSeq" id="WP_348520333.1">
    <property type="nucleotide sequence ID" value="NZ_BSUJ01000001.1"/>
</dbReference>
<feature type="transmembrane region" description="Helical" evidence="6">
    <location>
        <begin position="408"/>
        <end position="430"/>
    </location>
</feature>
<evidence type="ECO:0008006" key="9">
    <source>
        <dbReference type="Google" id="ProtNLM"/>
    </source>
</evidence>
<feature type="transmembrane region" description="Helical" evidence="6">
    <location>
        <begin position="351"/>
        <end position="372"/>
    </location>
</feature>
<evidence type="ECO:0000256" key="3">
    <source>
        <dbReference type="ARBA" id="ARBA00022692"/>
    </source>
</evidence>
<evidence type="ECO:0000256" key="5">
    <source>
        <dbReference type="ARBA" id="ARBA00023136"/>
    </source>
</evidence>
<feature type="transmembrane region" description="Helical" evidence="6">
    <location>
        <begin position="378"/>
        <end position="396"/>
    </location>
</feature>
<keyword evidence="3 6" id="KW-0812">Transmembrane</keyword>
<proteinExistence type="predicted"/>
<dbReference type="EMBL" id="BSUJ01000001">
    <property type="protein sequence ID" value="GMA20276.1"/>
    <property type="molecule type" value="Genomic_DNA"/>
</dbReference>
<accession>A0ABQ6HP87</accession>
<keyword evidence="5 6" id="KW-0472">Membrane</keyword>
<keyword evidence="2" id="KW-1003">Cell membrane</keyword>
<dbReference type="PANTHER" id="PTHR30250">
    <property type="entry name" value="PST FAMILY PREDICTED COLANIC ACID TRANSPORTER"/>
    <property type="match status" value="1"/>
</dbReference>
<evidence type="ECO:0000313" key="7">
    <source>
        <dbReference type="EMBL" id="GMA20276.1"/>
    </source>
</evidence>
<feature type="transmembrane region" description="Helical" evidence="6">
    <location>
        <begin position="442"/>
        <end position="462"/>
    </location>
</feature>
<sequence length="479" mass="51138">MINLVLTPYIMHGLGLPIYAIFILVSTVQYFLAAIDGGIGPSAHRYFTLYAGRDDKVATTRLLTSLATLIAASATVLFVVAWLLAPAIVDFFGEVTDADPSGAIFLLRALVVIVAVGQLRGLFAFVLYAQQRFAFTSLTMLLGHAVYTVGLIWTIEGGHGLRGVAYTLLVQQAVATVLLLVAPLKHLTRSGVRFVDKATFADFFRYAWKVQFSSLLELTAVYGDTLIVGRLRPMDTAYFGPGATFAQQLRMMPMNAFTPIQSLLGREVGARGEAGALPEFERVQRLWVKAVTGWVAIGAPAAYFGVQAWLNMGRPLPGTVTAALLVAGLFQLLAVVLVIWCLVLGRSDLELRYGIAGLVLNLTLTIALIIPFGVVGSVVATAIAAFLATCYLCWVVRRELELTVRLPLQDVPVLPALVAAAVSAVGVWGANHLVGPVVPHGALGLVTCALGALPAVVAYALLTFGPAEIRRVIARVRGG</sequence>
<dbReference type="PANTHER" id="PTHR30250:SF11">
    <property type="entry name" value="O-ANTIGEN TRANSPORTER-RELATED"/>
    <property type="match status" value="1"/>
</dbReference>
<evidence type="ECO:0000256" key="1">
    <source>
        <dbReference type="ARBA" id="ARBA00004651"/>
    </source>
</evidence>
<name>A0ABQ6HP87_9MICO</name>
<protein>
    <recommendedName>
        <fullName evidence="9">Polysaccharide biosynthesis protein C-terminal domain-containing protein</fullName>
    </recommendedName>
</protein>
<feature type="transmembrane region" description="Helical" evidence="6">
    <location>
        <begin position="165"/>
        <end position="184"/>
    </location>
</feature>
<gene>
    <name evidence="7" type="ORF">GCM10025862_22970</name>
</gene>
<feature type="transmembrane region" description="Helical" evidence="6">
    <location>
        <begin position="62"/>
        <end position="85"/>
    </location>
</feature>
<keyword evidence="8" id="KW-1185">Reference proteome</keyword>